<evidence type="ECO:0000256" key="1">
    <source>
        <dbReference type="ARBA" id="ARBA00009998"/>
    </source>
</evidence>
<comment type="subcellular location">
    <subcellularLocation>
        <location evidence="6">Cytoplasm</location>
    </subcellularLocation>
</comment>
<dbReference type="InterPro" id="IPR003761">
    <property type="entry name" value="Exonuc_VII_S"/>
</dbReference>
<dbReference type="Gene3D" id="1.10.287.1040">
    <property type="entry name" value="Exonuclease VII, small subunit"/>
    <property type="match status" value="1"/>
</dbReference>
<comment type="similarity">
    <text evidence="1 6">Belongs to the XseB family.</text>
</comment>
<keyword evidence="8" id="KW-1185">Reference proteome</keyword>
<dbReference type="Pfam" id="PF02609">
    <property type="entry name" value="Exonuc_VII_S"/>
    <property type="match status" value="1"/>
</dbReference>
<keyword evidence="2 6" id="KW-0963">Cytoplasm</keyword>
<accession>A0A2U3ALW2</accession>
<name>A0A2U3ALW2_9BACL</name>
<evidence type="ECO:0000256" key="6">
    <source>
        <dbReference type="HAMAP-Rule" id="MF_00337"/>
    </source>
</evidence>
<gene>
    <name evidence="6" type="primary">xseB</name>
    <name evidence="7" type="ORF">DEX24_07815</name>
</gene>
<dbReference type="RefSeq" id="WP_109305864.1">
    <property type="nucleotide sequence ID" value="NZ_BJUF01000018.1"/>
</dbReference>
<dbReference type="HAMAP" id="MF_00337">
    <property type="entry name" value="Exonuc_7_S"/>
    <property type="match status" value="1"/>
</dbReference>
<reference evidence="7 8" key="1">
    <citation type="submission" date="2018-05" db="EMBL/GenBank/DDBJ databases">
        <title>Kurthia sibirica genome sequence.</title>
        <authorList>
            <person name="Maclea K.S."/>
            <person name="Goen A.E."/>
        </authorList>
    </citation>
    <scope>NUCLEOTIDE SEQUENCE [LARGE SCALE GENOMIC DNA]</scope>
    <source>
        <strain evidence="7 8">ATCC 49154</strain>
    </source>
</reference>
<dbReference type="PIRSF" id="PIRSF006488">
    <property type="entry name" value="Exonuc_VII_S"/>
    <property type="match status" value="1"/>
</dbReference>
<keyword evidence="3 6" id="KW-0540">Nuclease</keyword>
<organism evidence="7 8">
    <name type="scientific">Kurthia sibirica</name>
    <dbReference type="NCBI Taxonomy" id="202750"/>
    <lineage>
        <taxon>Bacteria</taxon>
        <taxon>Bacillati</taxon>
        <taxon>Bacillota</taxon>
        <taxon>Bacilli</taxon>
        <taxon>Bacillales</taxon>
        <taxon>Caryophanaceae</taxon>
        <taxon>Kurthia</taxon>
    </lineage>
</organism>
<dbReference type="AlphaFoldDB" id="A0A2U3ALW2"/>
<sequence length="76" mass="8808">MATKKQNFADSISQLEEIVMKLEKGEVPLEAAIELYQDGMKLSQYCHEQLEHAEKQLVTIMDDHGEEHPFTDMEKE</sequence>
<dbReference type="EC" id="3.1.11.6" evidence="6"/>
<dbReference type="InterPro" id="IPR037004">
    <property type="entry name" value="Exonuc_VII_ssu_sf"/>
</dbReference>
<comment type="catalytic activity">
    <reaction evidence="6">
        <text>Exonucleolytic cleavage in either 5'- to 3'- or 3'- to 5'-direction to yield nucleoside 5'-phosphates.</text>
        <dbReference type="EC" id="3.1.11.6"/>
    </reaction>
</comment>
<dbReference type="GO" id="GO:0005829">
    <property type="term" value="C:cytosol"/>
    <property type="evidence" value="ECO:0007669"/>
    <property type="project" value="TreeGrafter"/>
</dbReference>
<keyword evidence="4 6" id="KW-0378">Hydrolase</keyword>
<evidence type="ECO:0000256" key="4">
    <source>
        <dbReference type="ARBA" id="ARBA00022801"/>
    </source>
</evidence>
<evidence type="ECO:0000256" key="5">
    <source>
        <dbReference type="ARBA" id="ARBA00022839"/>
    </source>
</evidence>
<dbReference type="NCBIfam" id="TIGR01280">
    <property type="entry name" value="xseB"/>
    <property type="match status" value="1"/>
</dbReference>
<dbReference type="NCBIfam" id="NF002138">
    <property type="entry name" value="PRK00977.1-2"/>
    <property type="match status" value="1"/>
</dbReference>
<dbReference type="Proteomes" id="UP000245938">
    <property type="component" value="Unassembled WGS sequence"/>
</dbReference>
<evidence type="ECO:0000256" key="2">
    <source>
        <dbReference type="ARBA" id="ARBA00022490"/>
    </source>
</evidence>
<proteinExistence type="inferred from homology"/>
<dbReference type="GO" id="GO:0009318">
    <property type="term" value="C:exodeoxyribonuclease VII complex"/>
    <property type="evidence" value="ECO:0007669"/>
    <property type="project" value="UniProtKB-UniRule"/>
</dbReference>
<evidence type="ECO:0000256" key="3">
    <source>
        <dbReference type="ARBA" id="ARBA00022722"/>
    </source>
</evidence>
<dbReference type="SUPFAM" id="SSF116842">
    <property type="entry name" value="XseB-like"/>
    <property type="match status" value="1"/>
</dbReference>
<dbReference type="GO" id="GO:0006308">
    <property type="term" value="P:DNA catabolic process"/>
    <property type="evidence" value="ECO:0007669"/>
    <property type="project" value="UniProtKB-UniRule"/>
</dbReference>
<dbReference type="GO" id="GO:0008855">
    <property type="term" value="F:exodeoxyribonuclease VII activity"/>
    <property type="evidence" value="ECO:0007669"/>
    <property type="project" value="UniProtKB-UniRule"/>
</dbReference>
<dbReference type="PANTHER" id="PTHR34137:SF1">
    <property type="entry name" value="EXODEOXYRIBONUCLEASE 7 SMALL SUBUNIT"/>
    <property type="match status" value="1"/>
</dbReference>
<protein>
    <recommendedName>
        <fullName evidence="6">Exodeoxyribonuclease 7 small subunit</fullName>
        <ecNumber evidence="6">3.1.11.6</ecNumber>
    </recommendedName>
    <alternativeName>
        <fullName evidence="6">Exodeoxyribonuclease VII small subunit</fullName>
        <shortName evidence="6">Exonuclease VII small subunit</shortName>
    </alternativeName>
</protein>
<dbReference type="PANTHER" id="PTHR34137">
    <property type="entry name" value="EXODEOXYRIBONUCLEASE 7 SMALL SUBUNIT"/>
    <property type="match status" value="1"/>
</dbReference>
<keyword evidence="5 6" id="KW-0269">Exonuclease</keyword>
<dbReference type="OrthoDB" id="9798666at2"/>
<comment type="subunit">
    <text evidence="6">Heterooligomer composed of large and small subunits.</text>
</comment>
<evidence type="ECO:0000313" key="8">
    <source>
        <dbReference type="Proteomes" id="UP000245938"/>
    </source>
</evidence>
<evidence type="ECO:0000313" key="7">
    <source>
        <dbReference type="EMBL" id="PWI25505.1"/>
    </source>
</evidence>
<dbReference type="EMBL" id="QFVR01000008">
    <property type="protein sequence ID" value="PWI25505.1"/>
    <property type="molecule type" value="Genomic_DNA"/>
</dbReference>
<comment type="caution">
    <text evidence="7">The sequence shown here is derived from an EMBL/GenBank/DDBJ whole genome shotgun (WGS) entry which is preliminary data.</text>
</comment>
<comment type="function">
    <text evidence="6">Bidirectionally degrades single-stranded DNA into large acid-insoluble oligonucleotides, which are then degraded further into small acid-soluble oligonucleotides.</text>
</comment>